<evidence type="ECO:0000256" key="3">
    <source>
        <dbReference type="ARBA" id="ARBA00023002"/>
    </source>
</evidence>
<keyword evidence="3 4" id="KW-0560">Oxidoreductase</keyword>
<feature type="domain" description="Ketopantoate reductase C-terminal" evidence="6">
    <location>
        <begin position="176"/>
        <end position="297"/>
    </location>
</feature>
<dbReference type="EMBL" id="BRVS01000018">
    <property type="protein sequence ID" value="GLB68441.1"/>
    <property type="molecule type" value="Genomic_DNA"/>
</dbReference>
<proteinExistence type="inferred from homology"/>
<reference evidence="7 8" key="1">
    <citation type="journal article" date="2023" name="Int. J. Syst. Evol. Microbiol.">
        <title>Arthrobacter mangrovi sp. nov., an actinobacterium isolated from the rhizosphere of a mangrove.</title>
        <authorList>
            <person name="Hamada M."/>
            <person name="Saitou S."/>
            <person name="Enomoto N."/>
            <person name="Nanri K."/>
            <person name="Hidaka K."/>
            <person name="Miura T."/>
            <person name="Tamura T."/>
        </authorList>
    </citation>
    <scope>NUCLEOTIDE SEQUENCE [LARGE SCALE GENOMIC DNA]</scope>
    <source>
        <strain evidence="7 8">NBRC 112813</strain>
    </source>
</reference>
<dbReference type="PANTHER" id="PTHR21708">
    <property type="entry name" value="PROBABLE 2-DEHYDROPANTOATE 2-REDUCTASE"/>
    <property type="match status" value="1"/>
</dbReference>
<dbReference type="InterPro" id="IPR013328">
    <property type="entry name" value="6PGD_dom2"/>
</dbReference>
<feature type="domain" description="Ketopantoate reductase N-terminal" evidence="5">
    <location>
        <begin position="3"/>
        <end position="148"/>
    </location>
</feature>
<evidence type="ECO:0000256" key="4">
    <source>
        <dbReference type="RuleBase" id="RU362068"/>
    </source>
</evidence>
<dbReference type="Pfam" id="PF02558">
    <property type="entry name" value="ApbA"/>
    <property type="match status" value="1"/>
</dbReference>
<comment type="caution">
    <text evidence="7">The sequence shown here is derived from an EMBL/GenBank/DDBJ whole genome shotgun (WGS) entry which is preliminary data.</text>
</comment>
<comment type="catalytic activity">
    <reaction evidence="4">
        <text>(R)-pantoate + NADP(+) = 2-dehydropantoate + NADPH + H(+)</text>
        <dbReference type="Rhea" id="RHEA:16233"/>
        <dbReference type="ChEBI" id="CHEBI:11561"/>
        <dbReference type="ChEBI" id="CHEBI:15378"/>
        <dbReference type="ChEBI" id="CHEBI:15980"/>
        <dbReference type="ChEBI" id="CHEBI:57783"/>
        <dbReference type="ChEBI" id="CHEBI:58349"/>
        <dbReference type="EC" id="1.1.1.169"/>
    </reaction>
</comment>
<keyword evidence="8" id="KW-1185">Reference proteome</keyword>
<dbReference type="InterPro" id="IPR008927">
    <property type="entry name" value="6-PGluconate_DH-like_C_sf"/>
</dbReference>
<comment type="pathway">
    <text evidence="4">Cofactor biosynthesis; (R)-pantothenate biosynthesis; (R)-pantoate from 3-methyl-2-oxobutanoate: step 2/2.</text>
</comment>
<evidence type="ECO:0000256" key="1">
    <source>
        <dbReference type="ARBA" id="ARBA00007870"/>
    </source>
</evidence>
<keyword evidence="4" id="KW-0566">Pantothenate biosynthesis</keyword>
<evidence type="ECO:0000313" key="7">
    <source>
        <dbReference type="EMBL" id="GLB68441.1"/>
    </source>
</evidence>
<comment type="function">
    <text evidence="4">Catalyzes the NADPH-dependent reduction of ketopantoate into pantoic acid.</text>
</comment>
<dbReference type="InterPro" id="IPR013752">
    <property type="entry name" value="KPA_reductase"/>
</dbReference>
<evidence type="ECO:0000259" key="6">
    <source>
        <dbReference type="Pfam" id="PF08546"/>
    </source>
</evidence>
<dbReference type="Proteomes" id="UP001209654">
    <property type="component" value="Unassembled WGS sequence"/>
</dbReference>
<dbReference type="InterPro" id="IPR003710">
    <property type="entry name" value="ApbA"/>
</dbReference>
<keyword evidence="2 4" id="KW-0521">NADP</keyword>
<dbReference type="Gene3D" id="3.40.50.720">
    <property type="entry name" value="NAD(P)-binding Rossmann-like Domain"/>
    <property type="match status" value="1"/>
</dbReference>
<dbReference type="SUPFAM" id="SSF51735">
    <property type="entry name" value="NAD(P)-binding Rossmann-fold domains"/>
    <property type="match status" value="1"/>
</dbReference>
<name>A0ABQ5MWV3_9MICC</name>
<dbReference type="PANTHER" id="PTHR21708:SF26">
    <property type="entry name" value="2-DEHYDROPANTOATE 2-REDUCTASE"/>
    <property type="match status" value="1"/>
</dbReference>
<gene>
    <name evidence="7" type="ORF">AHIS1636_28830</name>
</gene>
<dbReference type="Gene3D" id="1.10.1040.10">
    <property type="entry name" value="N-(1-d-carboxylethyl)-l-norvaline Dehydrogenase, domain 2"/>
    <property type="match status" value="1"/>
</dbReference>
<sequence>MKILIVGAGATGGYFGTRLAQAGRDITFLVHPHRAEQLRGGLRVHGPGYDETVPVRAVTAEELDGQYDLVLLMVKAWSLEAALHDLAPAVGPGTTILPLLNGMAHLQTLNERFGSAAVLGGIVRVVCTVAPDGSVLQIKPHASMTFGAQDRRPTRRLEQIAEAMAVPGFSRVISDNVLASMWHKWAFITAGGVITLTMRGAIGNIIAVPGGKEFIQDVIEETERVAEAAGYAVSVGAHAASLDMFTEEGSVFTSSLYRDVIAGAPHEGEHLIGQYVAAAESLGVDVPLTRIALTQLRVHDRTRASVP</sequence>
<dbReference type="EC" id="1.1.1.169" evidence="4"/>
<dbReference type="InterPro" id="IPR013332">
    <property type="entry name" value="KPR_N"/>
</dbReference>
<evidence type="ECO:0000256" key="2">
    <source>
        <dbReference type="ARBA" id="ARBA00022857"/>
    </source>
</evidence>
<evidence type="ECO:0000259" key="5">
    <source>
        <dbReference type="Pfam" id="PF02558"/>
    </source>
</evidence>
<dbReference type="SUPFAM" id="SSF48179">
    <property type="entry name" value="6-phosphogluconate dehydrogenase C-terminal domain-like"/>
    <property type="match status" value="1"/>
</dbReference>
<dbReference type="RefSeq" id="WP_264796537.1">
    <property type="nucleotide sequence ID" value="NZ_BRVS01000018.1"/>
</dbReference>
<dbReference type="InterPro" id="IPR036291">
    <property type="entry name" value="NAD(P)-bd_dom_sf"/>
</dbReference>
<dbReference type="Pfam" id="PF08546">
    <property type="entry name" value="ApbA_C"/>
    <property type="match status" value="1"/>
</dbReference>
<organism evidence="7 8">
    <name type="scientific">Arthrobacter mangrovi</name>
    <dbReference type="NCBI Taxonomy" id="2966350"/>
    <lineage>
        <taxon>Bacteria</taxon>
        <taxon>Bacillati</taxon>
        <taxon>Actinomycetota</taxon>
        <taxon>Actinomycetes</taxon>
        <taxon>Micrococcales</taxon>
        <taxon>Micrococcaceae</taxon>
        <taxon>Arthrobacter</taxon>
    </lineage>
</organism>
<dbReference type="InterPro" id="IPR051402">
    <property type="entry name" value="KPR-Related"/>
</dbReference>
<protein>
    <recommendedName>
        <fullName evidence="4">2-dehydropantoate 2-reductase</fullName>
        <ecNumber evidence="4">1.1.1.169</ecNumber>
    </recommendedName>
    <alternativeName>
        <fullName evidence="4">Ketopantoate reductase</fullName>
    </alternativeName>
</protein>
<dbReference type="NCBIfam" id="TIGR00745">
    <property type="entry name" value="apbA_panE"/>
    <property type="match status" value="1"/>
</dbReference>
<evidence type="ECO:0000313" key="8">
    <source>
        <dbReference type="Proteomes" id="UP001209654"/>
    </source>
</evidence>
<comment type="similarity">
    <text evidence="1 4">Belongs to the ketopantoate reductase family.</text>
</comment>
<accession>A0ABQ5MWV3</accession>